<evidence type="ECO:0000256" key="1">
    <source>
        <dbReference type="ARBA" id="ARBA00001805"/>
    </source>
</evidence>
<dbReference type="InterPro" id="IPR044843">
    <property type="entry name" value="Trans_IPPS_bact-type"/>
</dbReference>
<dbReference type="CDD" id="cd00683">
    <property type="entry name" value="Trans_IPPS_HH"/>
    <property type="match status" value="1"/>
</dbReference>
<dbReference type="InterPro" id="IPR033904">
    <property type="entry name" value="Trans_IPPS_HH"/>
</dbReference>
<evidence type="ECO:0000256" key="9">
    <source>
        <dbReference type="ARBA" id="ARBA00023229"/>
    </source>
</evidence>
<dbReference type="GO" id="GO:0016117">
    <property type="term" value="P:carotenoid biosynthetic process"/>
    <property type="evidence" value="ECO:0007669"/>
    <property type="project" value="UniProtKB-KW"/>
</dbReference>
<keyword evidence="9" id="KW-0414">Isoprene biosynthesis</keyword>
<dbReference type="SFLD" id="SFLDG01212">
    <property type="entry name" value="Phytoene_synthase_like"/>
    <property type="match status" value="1"/>
</dbReference>
<evidence type="ECO:0000256" key="3">
    <source>
        <dbReference type="ARBA" id="ARBA00006251"/>
    </source>
</evidence>
<keyword evidence="7" id="KW-0125">Carotenoid biosynthesis</keyword>
<dbReference type="InterPro" id="IPR002060">
    <property type="entry name" value="Squ/phyt_synthse"/>
</dbReference>
<dbReference type="Pfam" id="PF00494">
    <property type="entry name" value="SQS_PSY"/>
    <property type="match status" value="1"/>
</dbReference>
<name>A0ABC9DLX3_9POAL</name>
<dbReference type="InterPro" id="IPR019845">
    <property type="entry name" value="Squalene/phytoene_synthase_CS"/>
</dbReference>
<evidence type="ECO:0000256" key="7">
    <source>
        <dbReference type="ARBA" id="ARBA00022746"/>
    </source>
</evidence>
<keyword evidence="6" id="KW-0808">Transferase</keyword>
<dbReference type="InterPro" id="IPR008949">
    <property type="entry name" value="Isoprenoid_synthase_dom_sf"/>
</dbReference>
<protein>
    <recommendedName>
        <fullName evidence="4">15-cis-phytoene synthase</fullName>
        <ecNumber evidence="4">2.5.1.32</ecNumber>
    </recommendedName>
</protein>
<keyword evidence="8" id="KW-0809">Transit peptide</keyword>
<dbReference type="PROSITE" id="PS01045">
    <property type="entry name" value="SQUALEN_PHYTOEN_SYN_2"/>
    <property type="match status" value="1"/>
</dbReference>
<dbReference type="PANTHER" id="PTHR31480">
    <property type="entry name" value="BIFUNCTIONAL LYCOPENE CYCLASE/PHYTOENE SYNTHASE"/>
    <property type="match status" value="1"/>
</dbReference>
<dbReference type="AlphaFoldDB" id="A0ABC9DLX3"/>
<dbReference type="Proteomes" id="UP001497457">
    <property type="component" value="Chromosome 33rd"/>
</dbReference>
<accession>A0ABC9DLX3</accession>
<evidence type="ECO:0000256" key="5">
    <source>
        <dbReference type="ARBA" id="ARBA00022640"/>
    </source>
</evidence>
<evidence type="ECO:0000256" key="4">
    <source>
        <dbReference type="ARBA" id="ARBA00012396"/>
    </source>
</evidence>
<dbReference type="Gene3D" id="1.10.600.10">
    <property type="entry name" value="Farnesyl Diphosphate Synthase"/>
    <property type="match status" value="1"/>
</dbReference>
<dbReference type="GO" id="GO:0046905">
    <property type="term" value="F:15-cis-phytoene synthase activity"/>
    <property type="evidence" value="ECO:0007669"/>
    <property type="project" value="UniProtKB-EC"/>
</dbReference>
<dbReference type="EMBL" id="OZ075143">
    <property type="protein sequence ID" value="CAL5040616.1"/>
    <property type="molecule type" value="Genomic_DNA"/>
</dbReference>
<organism evidence="10 11">
    <name type="scientific">Urochloa decumbens</name>
    <dbReference type="NCBI Taxonomy" id="240449"/>
    <lineage>
        <taxon>Eukaryota</taxon>
        <taxon>Viridiplantae</taxon>
        <taxon>Streptophyta</taxon>
        <taxon>Embryophyta</taxon>
        <taxon>Tracheophyta</taxon>
        <taxon>Spermatophyta</taxon>
        <taxon>Magnoliopsida</taxon>
        <taxon>Liliopsida</taxon>
        <taxon>Poales</taxon>
        <taxon>Poaceae</taxon>
        <taxon>PACMAD clade</taxon>
        <taxon>Panicoideae</taxon>
        <taxon>Panicodae</taxon>
        <taxon>Paniceae</taxon>
        <taxon>Melinidinae</taxon>
        <taxon>Urochloa</taxon>
    </lineage>
</organism>
<evidence type="ECO:0000313" key="10">
    <source>
        <dbReference type="EMBL" id="CAL5040616.1"/>
    </source>
</evidence>
<dbReference type="SFLD" id="SFLDS00005">
    <property type="entry name" value="Isoprenoid_Synthase_Type_I"/>
    <property type="match status" value="1"/>
</dbReference>
<dbReference type="PROSITE" id="PS01044">
    <property type="entry name" value="SQUALEN_PHYTOEN_SYN_1"/>
    <property type="match status" value="1"/>
</dbReference>
<gene>
    <name evidence="10" type="ORF">URODEC1_LOCUS86201</name>
</gene>
<comment type="catalytic activity">
    <reaction evidence="1">
        <text>2 (2E,6E,10E)-geranylgeranyl diphosphate = 15-cis-phytoene + 2 diphosphate</text>
        <dbReference type="Rhea" id="RHEA:34475"/>
        <dbReference type="ChEBI" id="CHEBI:27787"/>
        <dbReference type="ChEBI" id="CHEBI:33019"/>
        <dbReference type="ChEBI" id="CHEBI:58756"/>
        <dbReference type="EC" id="2.5.1.32"/>
    </reaction>
</comment>
<comment type="similarity">
    <text evidence="3">Belongs to the phytoene/squalene synthase family.</text>
</comment>
<evidence type="ECO:0000256" key="2">
    <source>
        <dbReference type="ARBA" id="ARBA00004229"/>
    </source>
</evidence>
<evidence type="ECO:0000256" key="8">
    <source>
        <dbReference type="ARBA" id="ARBA00022946"/>
    </source>
</evidence>
<keyword evidence="11" id="KW-1185">Reference proteome</keyword>
<dbReference type="FunFam" id="1.10.600.10:FF:000004">
    <property type="entry name" value="Phytoene synthase chloroplastic"/>
    <property type="match status" value="1"/>
</dbReference>
<dbReference type="SFLD" id="SFLDG01018">
    <property type="entry name" value="Squalene/Phytoene_Synthase_Lik"/>
    <property type="match status" value="1"/>
</dbReference>
<dbReference type="EC" id="2.5.1.32" evidence="4"/>
<evidence type="ECO:0000256" key="6">
    <source>
        <dbReference type="ARBA" id="ARBA00022679"/>
    </source>
</evidence>
<reference evidence="11" key="1">
    <citation type="submission" date="2024-06" db="EMBL/GenBank/DDBJ databases">
        <authorList>
            <person name="Ryan C."/>
        </authorList>
    </citation>
    <scope>NUCLEOTIDE SEQUENCE [LARGE SCALE GENOMIC DNA]</scope>
</reference>
<dbReference type="SUPFAM" id="SSF48576">
    <property type="entry name" value="Terpenoid synthases"/>
    <property type="match status" value="1"/>
</dbReference>
<evidence type="ECO:0000313" key="11">
    <source>
        <dbReference type="Proteomes" id="UP001497457"/>
    </source>
</evidence>
<reference evidence="10 11" key="2">
    <citation type="submission" date="2024-10" db="EMBL/GenBank/DDBJ databases">
        <authorList>
            <person name="Ryan C."/>
        </authorList>
    </citation>
    <scope>NUCLEOTIDE SEQUENCE [LARGE SCALE GENOMIC DNA]</scope>
</reference>
<comment type="subcellular location">
    <subcellularLocation>
        <location evidence="2">Plastid</location>
        <location evidence="2">Chloroplast</location>
    </subcellularLocation>
</comment>
<sequence length="412" mass="47037">MAIILVRAASPGLSDAVRDIHHGSLQCSPSLLKRRAPPRMLCSLRYACLGLGLDPPRTSAVVSSEQKVYDVVLRQAALLKRQLRTPVIGVRPQDMEMPRSGLKEAYHRCGEICEEYAKTFYLGTLLMTEERRRAIWAIYVWCRRTDELVDGPNANYITPTALDRWEKRLEDLFAGRPYDMLDAALSDTISRFPIDIQPFRDMIEGMRSDLKKARYKNFDELYMYCYYVAGTVGLMSVPVMGIAPESKATTESVYSAALALGIANQLTNILRDVGEDARRGRVYLPQDELAQAGLSDEDIFSGVVTNRWRKFMKQQITRARMFFEEAERGVTELSQASRWPVWASLLLYRQILDEIEANDYNNFTKRAYVGKGKKLLALPVAYGKSLLLPWSLRNRQKKQGKQDDDEVRVDRK</sequence>
<proteinExistence type="inferred from homology"/>
<dbReference type="GO" id="GO:0010287">
    <property type="term" value="C:plastoglobule"/>
    <property type="evidence" value="ECO:0007669"/>
    <property type="project" value="UniProtKB-ARBA"/>
</dbReference>
<keyword evidence="5" id="KW-0934">Plastid</keyword>